<comment type="caution">
    <text evidence="3">The sequence shown here is derived from an EMBL/GenBank/DDBJ whole genome shotgun (WGS) entry which is preliminary data.</text>
</comment>
<gene>
    <name evidence="3" type="ORF">B0H16DRAFT_1761143</name>
</gene>
<sequence>MTVEKKAYEDIKSLAARIANLRRKCNSTAWKIDYLESAGFLDKDGNHISFPSGGWSALATRFENLGPSCARSALSATESVFFALTDPPQFDGHDLETEIQEFMKELKKEEINVLEIREKLQKVLDDINLFAANFYVFAEKARGGPTKERFAEYKETTLNERTAVGAFRHDAGFVVDVWTKIHLDMQSLYEALWAQLKDGPVITKDDPAVQEFLPKLKAHLLSRLLGLPYDGNETEFAPQNLLNVTIMRDRIYTHKVMRVNFTTYDVQRDQDSINPRTHSDIMLLSHEEEDDNPHPYWYARVLGIFHAEVRHVGEKSKSARPIRMEFLWVQWFGRDIHHKAGWATCRLHRVGFVDFASGGVFGFIDPAEVIRGAHLIPAFHYGRTSDLLAESIVRFVDRDMVMRYSDDAVGHRTSVPSGSVPPTEPIASNTALDDDMDVDSESDEEPKVEENPVDSPGEDEEHDGSDSDKSEWEDQPDENEENAEKEGGADENGPGGGLDDEDLIDSFGYDAL</sequence>
<evidence type="ECO:0000313" key="3">
    <source>
        <dbReference type="EMBL" id="KAJ7738802.1"/>
    </source>
</evidence>
<evidence type="ECO:0000256" key="2">
    <source>
        <dbReference type="SAM" id="MobiDB-lite"/>
    </source>
</evidence>
<feature type="region of interest" description="Disordered" evidence="2">
    <location>
        <begin position="409"/>
        <end position="512"/>
    </location>
</feature>
<feature type="compositionally biased region" description="Acidic residues" evidence="2">
    <location>
        <begin position="432"/>
        <end position="447"/>
    </location>
</feature>
<keyword evidence="1" id="KW-0175">Coiled coil</keyword>
<dbReference type="Proteomes" id="UP001215598">
    <property type="component" value="Unassembled WGS sequence"/>
</dbReference>
<keyword evidence="4" id="KW-1185">Reference proteome</keyword>
<organism evidence="3 4">
    <name type="scientific">Mycena metata</name>
    <dbReference type="NCBI Taxonomy" id="1033252"/>
    <lineage>
        <taxon>Eukaryota</taxon>
        <taxon>Fungi</taxon>
        <taxon>Dikarya</taxon>
        <taxon>Basidiomycota</taxon>
        <taxon>Agaricomycotina</taxon>
        <taxon>Agaricomycetes</taxon>
        <taxon>Agaricomycetidae</taxon>
        <taxon>Agaricales</taxon>
        <taxon>Marasmiineae</taxon>
        <taxon>Mycenaceae</taxon>
        <taxon>Mycena</taxon>
    </lineage>
</organism>
<dbReference type="AlphaFoldDB" id="A0AAD7IB29"/>
<proteinExistence type="predicted"/>
<accession>A0AAD7IB29</accession>
<dbReference type="EMBL" id="JARKIB010000110">
    <property type="protein sequence ID" value="KAJ7738802.1"/>
    <property type="molecule type" value="Genomic_DNA"/>
</dbReference>
<evidence type="ECO:0000256" key="1">
    <source>
        <dbReference type="SAM" id="Coils"/>
    </source>
</evidence>
<name>A0AAD7IB29_9AGAR</name>
<reference evidence="3" key="1">
    <citation type="submission" date="2023-03" db="EMBL/GenBank/DDBJ databases">
        <title>Massive genome expansion in bonnet fungi (Mycena s.s.) driven by repeated elements and novel gene families across ecological guilds.</title>
        <authorList>
            <consortium name="Lawrence Berkeley National Laboratory"/>
            <person name="Harder C.B."/>
            <person name="Miyauchi S."/>
            <person name="Viragh M."/>
            <person name="Kuo A."/>
            <person name="Thoen E."/>
            <person name="Andreopoulos B."/>
            <person name="Lu D."/>
            <person name="Skrede I."/>
            <person name="Drula E."/>
            <person name="Henrissat B."/>
            <person name="Morin E."/>
            <person name="Kohler A."/>
            <person name="Barry K."/>
            <person name="LaButti K."/>
            <person name="Morin E."/>
            <person name="Salamov A."/>
            <person name="Lipzen A."/>
            <person name="Mereny Z."/>
            <person name="Hegedus B."/>
            <person name="Baldrian P."/>
            <person name="Stursova M."/>
            <person name="Weitz H."/>
            <person name="Taylor A."/>
            <person name="Grigoriev I.V."/>
            <person name="Nagy L.G."/>
            <person name="Martin F."/>
            <person name="Kauserud H."/>
        </authorList>
    </citation>
    <scope>NUCLEOTIDE SEQUENCE</scope>
    <source>
        <strain evidence="3">CBHHK182m</strain>
    </source>
</reference>
<evidence type="ECO:0000313" key="4">
    <source>
        <dbReference type="Proteomes" id="UP001215598"/>
    </source>
</evidence>
<protein>
    <submittedName>
        <fullName evidence="3">Uncharacterized protein</fullName>
    </submittedName>
</protein>
<feature type="coiled-coil region" evidence="1">
    <location>
        <begin position="92"/>
        <end position="126"/>
    </location>
</feature>